<dbReference type="OrthoDB" id="627554at2"/>
<evidence type="ECO:0000256" key="1">
    <source>
        <dbReference type="SAM" id="SignalP"/>
    </source>
</evidence>
<reference evidence="2 3" key="1">
    <citation type="submission" date="2014-07" db="EMBL/GenBank/DDBJ databases">
        <authorList>
            <person name="McCorrison J."/>
            <person name="Sanka R."/>
            <person name="Torralba M."/>
            <person name="Gillis M."/>
            <person name="Haft D.H."/>
            <person name="Methe B."/>
            <person name="Sutton G."/>
            <person name="Nelson K.E."/>
        </authorList>
    </citation>
    <scope>NUCLEOTIDE SEQUENCE [LARGE SCALE GENOMIC DNA]</scope>
    <source>
        <strain evidence="2 3">DNF00853</strain>
    </source>
</reference>
<evidence type="ECO:0008006" key="4">
    <source>
        <dbReference type="Google" id="ProtNLM"/>
    </source>
</evidence>
<comment type="caution">
    <text evidence="2">The sequence shown here is derived from an EMBL/GenBank/DDBJ whole genome shotgun (WGS) entry which is preliminary data.</text>
</comment>
<proteinExistence type="predicted"/>
<dbReference type="RefSeq" id="WP_036874618.1">
    <property type="nucleotide sequence ID" value="NZ_JRNN01000095.1"/>
</dbReference>
<dbReference type="Proteomes" id="UP000029556">
    <property type="component" value="Unassembled WGS sequence"/>
</dbReference>
<dbReference type="AlphaFoldDB" id="A0A096AQZ8"/>
<accession>A0A096AQZ8</accession>
<feature type="signal peptide" evidence="1">
    <location>
        <begin position="1"/>
        <end position="27"/>
    </location>
</feature>
<sequence>MKTTFQTGTRLSLSILWIALFANSVHAEDADTLQVQQKTIHRLEWDVVPSTILHTNPYLKGANDERRTMNHAFTTRLKYAFQMPQASVQAQTYKDAYQGIGVAYHNLNPQLGNPLSAFIFQGAPIKRFTSSLSFNYEWNLGLTFNWHPYNQETNPQNKVIGSKVTAYIDADFYLRWRLSNHLDLNAGISLSHYSNGNTSIPNAGLNILGGRVSLAYYLNRKNDKLIPKRAIPPFNKHISYDLLVYGAWRKQGIYLDGNPVALPDRYGVIGFNFTPLYNLNHWFNAGISLDGVYDSSSNLYIEDYAVAYNESHNDLDHVVSPSAIRQMSLGLSARAEFVMPYFTIDAGMGKNIINAHAELKGWYQTLALKVDVAHSVFLNIGYSLYDFKTPNHLMLGVGYHFHHKRGR</sequence>
<dbReference type="Gene3D" id="2.40.160.20">
    <property type="match status" value="1"/>
</dbReference>
<name>A0A096AQZ8_9BACT</name>
<gene>
    <name evidence="2" type="ORF">HMPREF2137_11510</name>
</gene>
<evidence type="ECO:0000313" key="3">
    <source>
        <dbReference type="Proteomes" id="UP000029556"/>
    </source>
</evidence>
<evidence type="ECO:0000313" key="2">
    <source>
        <dbReference type="EMBL" id="KGF33047.1"/>
    </source>
</evidence>
<feature type="chain" id="PRO_5001924933" description="Lipid A 3-O-deacylase" evidence="1">
    <location>
        <begin position="28"/>
        <end position="407"/>
    </location>
</feature>
<organism evidence="2 3">
    <name type="scientific">Hoylesella buccalis DNF00853</name>
    <dbReference type="NCBI Taxonomy" id="1401074"/>
    <lineage>
        <taxon>Bacteria</taxon>
        <taxon>Pseudomonadati</taxon>
        <taxon>Bacteroidota</taxon>
        <taxon>Bacteroidia</taxon>
        <taxon>Bacteroidales</taxon>
        <taxon>Prevotellaceae</taxon>
        <taxon>Hoylesella</taxon>
    </lineage>
</organism>
<protein>
    <recommendedName>
        <fullName evidence="4">Lipid A 3-O-deacylase</fullName>
    </recommendedName>
</protein>
<dbReference type="InterPro" id="IPR018550">
    <property type="entry name" value="Lipid-A_deacylase-rel"/>
</dbReference>
<dbReference type="Pfam" id="PF09411">
    <property type="entry name" value="PagL"/>
    <property type="match status" value="1"/>
</dbReference>
<keyword evidence="1" id="KW-0732">Signal</keyword>
<dbReference type="EMBL" id="JRNN01000095">
    <property type="protein sequence ID" value="KGF33047.1"/>
    <property type="molecule type" value="Genomic_DNA"/>
</dbReference>